<dbReference type="GeneID" id="36331185"/>
<name>A0A1X6MUI9_9APHY</name>
<evidence type="ECO:0000313" key="2">
    <source>
        <dbReference type="Proteomes" id="UP000194127"/>
    </source>
</evidence>
<proteinExistence type="predicted"/>
<dbReference type="EMBL" id="KZ110601">
    <property type="protein sequence ID" value="OSX60051.1"/>
    <property type="molecule type" value="Genomic_DNA"/>
</dbReference>
<reference evidence="1 2" key="1">
    <citation type="submission" date="2017-04" db="EMBL/GenBank/DDBJ databases">
        <title>Genome Sequence of the Model Brown-Rot Fungus Postia placenta SB12.</title>
        <authorList>
            <consortium name="DOE Joint Genome Institute"/>
            <person name="Gaskell J."/>
            <person name="Kersten P."/>
            <person name="Larrondo L.F."/>
            <person name="Canessa P."/>
            <person name="Martinez D."/>
            <person name="Hibbett D."/>
            <person name="Schmoll M."/>
            <person name="Kubicek C.P."/>
            <person name="Martinez A.T."/>
            <person name="Yadav J."/>
            <person name="Master E."/>
            <person name="Magnuson J.K."/>
            <person name="James T."/>
            <person name="Yaver D."/>
            <person name="Berka R."/>
            <person name="Labutti K."/>
            <person name="Lipzen A."/>
            <person name="Aerts A."/>
            <person name="Barry K."/>
            <person name="Henrissat B."/>
            <person name="Blanchette R."/>
            <person name="Grigoriev I."/>
            <person name="Cullen D."/>
        </authorList>
    </citation>
    <scope>NUCLEOTIDE SEQUENCE [LARGE SCALE GENOMIC DNA]</scope>
    <source>
        <strain evidence="1 2">MAD-698-R-SB12</strain>
    </source>
</reference>
<evidence type="ECO:0000313" key="1">
    <source>
        <dbReference type="EMBL" id="OSX60051.1"/>
    </source>
</evidence>
<dbReference type="RefSeq" id="XP_024336845.1">
    <property type="nucleotide sequence ID" value="XM_024486236.1"/>
</dbReference>
<sequence>MSADANGSIVCCWGSPICGVTLNDTTPAGIARHLRNFHFPVGLWHNRLRGTCQWRHAGTVPCDREMFQGNFGKHIATCFDTLSLDIVLISDDSLTIDKCQWPGAFACYNTYTIPLSRYPLCLSANKRFFLTLHVSLIVSDRDCRVVFFNFVMCGAYGPRLDTDEVFLKDPRYLGVSQAIDTKVRRTSSPSVPDEFPVHFKNVDARRMSGGKHVQCNDRGGLGFLTDSNRRLILEKEEYPESLNICASITSLPTYGPMTLLTPVGGICPTVVPAGRKFLVEASVCTLRSLTSIFWSGDVLAAVAVLRMETSRVTSLVVIVVGEMPDGCPLSDADASGYE</sequence>
<organism evidence="1 2">
    <name type="scientific">Postia placenta MAD-698-R-SB12</name>
    <dbReference type="NCBI Taxonomy" id="670580"/>
    <lineage>
        <taxon>Eukaryota</taxon>
        <taxon>Fungi</taxon>
        <taxon>Dikarya</taxon>
        <taxon>Basidiomycota</taxon>
        <taxon>Agaricomycotina</taxon>
        <taxon>Agaricomycetes</taxon>
        <taxon>Polyporales</taxon>
        <taxon>Adustoporiaceae</taxon>
        <taxon>Rhodonia</taxon>
    </lineage>
</organism>
<gene>
    <name evidence="1" type="ORF">POSPLADRAFT_1148891</name>
</gene>
<protein>
    <submittedName>
        <fullName evidence="1">Uncharacterized protein</fullName>
    </submittedName>
</protein>
<dbReference type="Proteomes" id="UP000194127">
    <property type="component" value="Unassembled WGS sequence"/>
</dbReference>
<dbReference type="OrthoDB" id="2782214at2759"/>
<dbReference type="AlphaFoldDB" id="A0A1X6MUI9"/>
<keyword evidence="2" id="KW-1185">Reference proteome</keyword>
<accession>A0A1X6MUI9</accession>